<sequence>MIRLCGKLPLLVILIVLLLSGCTTPAPMWRQEAQNVLDKARRDEGDKIFPAEFASIEELILKGEVLVKEEEIEDADKLFLLAWSKGSLLEKKLAAEKLRLKEEAQRRADAERLELERKRALEAEARRIALEKYEAAKAAQEAEARRIAEKNAEKARQPKERQLPAYHTVKRGESLPFIASQPEVYNDRNLWPLLYRANRDQISDPKHIWPGQVLRIPRNLSREDIVEARRYAQEKPLH</sequence>
<dbReference type="SUPFAM" id="SSF54106">
    <property type="entry name" value="LysM domain"/>
    <property type="match status" value="1"/>
</dbReference>
<dbReference type="OrthoDB" id="370541at2"/>
<dbReference type="HOGENOM" id="CLU_1208366_0_0_7"/>
<evidence type="ECO:0000256" key="1">
    <source>
        <dbReference type="SAM" id="Coils"/>
    </source>
</evidence>
<dbReference type="AlphaFoldDB" id="A5G3L4"/>
<evidence type="ECO:0000259" key="2">
    <source>
        <dbReference type="PROSITE" id="PS51782"/>
    </source>
</evidence>
<dbReference type="EMBL" id="CP000698">
    <property type="protein sequence ID" value="ABQ26382.1"/>
    <property type="molecule type" value="Genomic_DNA"/>
</dbReference>
<dbReference type="KEGG" id="gur:Gura_2195"/>
<accession>A5G3L4</accession>
<proteinExistence type="predicted"/>
<organism evidence="3 4">
    <name type="scientific">Geotalea uraniireducens (strain Rf4)</name>
    <name type="common">Geobacter uraniireducens</name>
    <dbReference type="NCBI Taxonomy" id="351605"/>
    <lineage>
        <taxon>Bacteria</taxon>
        <taxon>Pseudomonadati</taxon>
        <taxon>Thermodesulfobacteriota</taxon>
        <taxon>Desulfuromonadia</taxon>
        <taxon>Geobacterales</taxon>
        <taxon>Geobacteraceae</taxon>
        <taxon>Geotalea</taxon>
    </lineage>
</organism>
<keyword evidence="4" id="KW-1185">Reference proteome</keyword>
<dbReference type="InterPro" id="IPR052196">
    <property type="entry name" value="Bact_Kbp"/>
</dbReference>
<dbReference type="SMART" id="SM00257">
    <property type="entry name" value="LysM"/>
    <property type="match status" value="1"/>
</dbReference>
<dbReference type="Proteomes" id="UP000006695">
    <property type="component" value="Chromosome"/>
</dbReference>
<dbReference type="Gene3D" id="3.10.350.10">
    <property type="entry name" value="LysM domain"/>
    <property type="match status" value="1"/>
</dbReference>
<evidence type="ECO:0000313" key="3">
    <source>
        <dbReference type="EMBL" id="ABQ26382.1"/>
    </source>
</evidence>
<dbReference type="InterPro" id="IPR018392">
    <property type="entry name" value="LysM"/>
</dbReference>
<dbReference type="PANTHER" id="PTHR34700:SF4">
    <property type="entry name" value="PHAGE-LIKE ELEMENT PBSX PROTEIN XKDP"/>
    <property type="match status" value="1"/>
</dbReference>
<keyword evidence="1" id="KW-0175">Coiled coil</keyword>
<dbReference type="PANTHER" id="PTHR34700">
    <property type="entry name" value="POTASSIUM BINDING PROTEIN KBP"/>
    <property type="match status" value="1"/>
</dbReference>
<dbReference type="Pfam" id="PF01476">
    <property type="entry name" value="LysM"/>
    <property type="match status" value="1"/>
</dbReference>
<feature type="coiled-coil region" evidence="1">
    <location>
        <begin position="93"/>
        <end position="150"/>
    </location>
</feature>
<dbReference type="STRING" id="351605.Gura_2195"/>
<feature type="domain" description="LysM" evidence="2">
    <location>
        <begin position="165"/>
        <end position="216"/>
    </location>
</feature>
<evidence type="ECO:0000313" key="4">
    <source>
        <dbReference type="Proteomes" id="UP000006695"/>
    </source>
</evidence>
<reference evidence="3 4" key="1">
    <citation type="submission" date="2007-05" db="EMBL/GenBank/DDBJ databases">
        <title>Complete sequence of Geobacter uraniireducens Rf4.</title>
        <authorList>
            <consortium name="US DOE Joint Genome Institute"/>
            <person name="Copeland A."/>
            <person name="Lucas S."/>
            <person name="Lapidus A."/>
            <person name="Barry K."/>
            <person name="Detter J.C."/>
            <person name="Glavina del Rio T."/>
            <person name="Hammon N."/>
            <person name="Israni S."/>
            <person name="Dalin E."/>
            <person name="Tice H."/>
            <person name="Pitluck S."/>
            <person name="Chertkov O."/>
            <person name="Brettin T."/>
            <person name="Bruce D."/>
            <person name="Han C."/>
            <person name="Schmutz J."/>
            <person name="Larimer F."/>
            <person name="Land M."/>
            <person name="Hauser L."/>
            <person name="Kyrpides N."/>
            <person name="Mikhailova N."/>
            <person name="Shelobolina E."/>
            <person name="Aklujkar M."/>
            <person name="Lovley D."/>
            <person name="Richardson P."/>
        </authorList>
    </citation>
    <scope>NUCLEOTIDE SEQUENCE [LARGE SCALE GENOMIC DNA]</scope>
    <source>
        <strain evidence="3 4">Rf4</strain>
    </source>
</reference>
<gene>
    <name evidence="3" type="ordered locus">Gura_2195</name>
</gene>
<dbReference type="CAZy" id="CBM50">
    <property type="family name" value="Carbohydrate-Binding Module Family 50"/>
</dbReference>
<dbReference type="PROSITE" id="PS51782">
    <property type="entry name" value="LYSM"/>
    <property type="match status" value="1"/>
</dbReference>
<name>A5G3L4_GEOUR</name>
<dbReference type="InterPro" id="IPR036779">
    <property type="entry name" value="LysM_dom_sf"/>
</dbReference>
<protein>
    <submittedName>
        <fullName evidence="3">Peptidoglycan-binding LysM</fullName>
    </submittedName>
</protein>
<dbReference type="PROSITE" id="PS51257">
    <property type="entry name" value="PROKAR_LIPOPROTEIN"/>
    <property type="match status" value="1"/>
</dbReference>